<dbReference type="STRING" id="706587.Desti_1990"/>
<comment type="similarity">
    <text evidence="1">Belongs to the universal stress protein A family.</text>
</comment>
<dbReference type="Proteomes" id="UP000006055">
    <property type="component" value="Chromosome"/>
</dbReference>
<keyword evidence="4" id="KW-1185">Reference proteome</keyword>
<dbReference type="InterPro" id="IPR014729">
    <property type="entry name" value="Rossmann-like_a/b/a_fold"/>
</dbReference>
<name>I4C553_DESTA</name>
<evidence type="ECO:0000313" key="4">
    <source>
        <dbReference type="Proteomes" id="UP000006055"/>
    </source>
</evidence>
<dbReference type="PANTHER" id="PTHR46268:SF6">
    <property type="entry name" value="UNIVERSAL STRESS PROTEIN UP12"/>
    <property type="match status" value="1"/>
</dbReference>
<organism evidence="3 4">
    <name type="scientific">Desulfomonile tiedjei (strain ATCC 49306 / DSM 6799 / DCB-1)</name>
    <dbReference type="NCBI Taxonomy" id="706587"/>
    <lineage>
        <taxon>Bacteria</taxon>
        <taxon>Pseudomonadati</taxon>
        <taxon>Thermodesulfobacteriota</taxon>
        <taxon>Desulfomonilia</taxon>
        <taxon>Desulfomonilales</taxon>
        <taxon>Desulfomonilaceae</taxon>
        <taxon>Desulfomonile</taxon>
    </lineage>
</organism>
<gene>
    <name evidence="3" type="ordered locus">Desti_1990</name>
</gene>
<evidence type="ECO:0000259" key="2">
    <source>
        <dbReference type="Pfam" id="PF00582"/>
    </source>
</evidence>
<dbReference type="InterPro" id="IPR006015">
    <property type="entry name" value="Universal_stress_UspA"/>
</dbReference>
<dbReference type="SUPFAM" id="SSF52402">
    <property type="entry name" value="Adenine nucleotide alpha hydrolases-like"/>
    <property type="match status" value="1"/>
</dbReference>
<accession>I4C553</accession>
<dbReference type="CDD" id="cd00293">
    <property type="entry name" value="USP-like"/>
    <property type="match status" value="1"/>
</dbReference>
<dbReference type="KEGG" id="dti:Desti_1990"/>
<reference evidence="4" key="1">
    <citation type="submission" date="2012-06" db="EMBL/GenBank/DDBJ databases">
        <title>Complete sequence of chromosome of Desulfomonile tiedjei DSM 6799.</title>
        <authorList>
            <person name="Lucas S."/>
            <person name="Copeland A."/>
            <person name="Lapidus A."/>
            <person name="Glavina del Rio T."/>
            <person name="Dalin E."/>
            <person name="Tice H."/>
            <person name="Bruce D."/>
            <person name="Goodwin L."/>
            <person name="Pitluck S."/>
            <person name="Peters L."/>
            <person name="Ovchinnikova G."/>
            <person name="Zeytun A."/>
            <person name="Lu M."/>
            <person name="Kyrpides N."/>
            <person name="Mavromatis K."/>
            <person name="Ivanova N."/>
            <person name="Brettin T."/>
            <person name="Detter J.C."/>
            <person name="Han C."/>
            <person name="Larimer F."/>
            <person name="Land M."/>
            <person name="Hauser L."/>
            <person name="Markowitz V."/>
            <person name="Cheng J.-F."/>
            <person name="Hugenholtz P."/>
            <person name="Woyke T."/>
            <person name="Wu D."/>
            <person name="Spring S."/>
            <person name="Schroeder M."/>
            <person name="Brambilla E."/>
            <person name="Klenk H.-P."/>
            <person name="Eisen J.A."/>
        </authorList>
    </citation>
    <scope>NUCLEOTIDE SEQUENCE [LARGE SCALE GENOMIC DNA]</scope>
    <source>
        <strain evidence="4">ATCC 49306 / DSM 6799 / DCB-1</strain>
    </source>
</reference>
<dbReference type="AlphaFoldDB" id="I4C553"/>
<protein>
    <submittedName>
        <fullName evidence="3">Universal stress protein UspA-like protein</fullName>
    </submittedName>
</protein>
<dbReference type="PANTHER" id="PTHR46268">
    <property type="entry name" value="STRESS RESPONSE PROTEIN NHAX"/>
    <property type="match status" value="1"/>
</dbReference>
<dbReference type="Gene3D" id="3.40.50.620">
    <property type="entry name" value="HUPs"/>
    <property type="match status" value="1"/>
</dbReference>
<dbReference type="HOGENOM" id="CLU_049301_16_2_7"/>
<dbReference type="Pfam" id="PF00582">
    <property type="entry name" value="Usp"/>
    <property type="match status" value="1"/>
</dbReference>
<sequence>MRILVGYDGSNQSKGALELAKKHALAFGAKVYLVTSLFGENQTNPEEIAEAEEGLEFAKKDFIDSGIEVETHLLIRGLTPGEDLVQFAKEKNIDQIVVGVKKVSAVGKIIFGSNARHVILNAPCPVLSMR</sequence>
<evidence type="ECO:0000313" key="3">
    <source>
        <dbReference type="EMBL" id="AFM24694.1"/>
    </source>
</evidence>
<proteinExistence type="inferred from homology"/>
<dbReference type="eggNOG" id="COG0589">
    <property type="taxonomic scope" value="Bacteria"/>
</dbReference>
<dbReference type="PRINTS" id="PR01438">
    <property type="entry name" value="UNVRSLSTRESS"/>
</dbReference>
<dbReference type="InterPro" id="IPR006016">
    <property type="entry name" value="UspA"/>
</dbReference>
<dbReference type="EMBL" id="CP003360">
    <property type="protein sequence ID" value="AFM24694.1"/>
    <property type="molecule type" value="Genomic_DNA"/>
</dbReference>
<evidence type="ECO:0000256" key="1">
    <source>
        <dbReference type="ARBA" id="ARBA00008791"/>
    </source>
</evidence>
<dbReference type="OrthoDB" id="5419113at2"/>
<feature type="domain" description="UspA" evidence="2">
    <location>
        <begin position="2"/>
        <end position="127"/>
    </location>
</feature>
<dbReference type="RefSeq" id="WP_014809838.1">
    <property type="nucleotide sequence ID" value="NC_018025.1"/>
</dbReference>